<dbReference type="SUPFAM" id="SSF52413">
    <property type="entry name" value="UDP-glucose/GDP-mannose dehydrogenase C-terminal domain"/>
    <property type="match status" value="1"/>
</dbReference>
<evidence type="ECO:0000256" key="7">
    <source>
        <dbReference type="PIRNR" id="PIRNR000124"/>
    </source>
</evidence>
<dbReference type="SUPFAM" id="SSF48179">
    <property type="entry name" value="6-phosphogluconate dehydrogenase C-terminal domain-like"/>
    <property type="match status" value="1"/>
</dbReference>
<dbReference type="SUPFAM" id="SSF51735">
    <property type="entry name" value="NAD(P)-binding Rossmann-fold domains"/>
    <property type="match status" value="1"/>
</dbReference>
<dbReference type="Proteomes" id="UP000612352">
    <property type="component" value="Unassembled WGS sequence"/>
</dbReference>
<dbReference type="InterPro" id="IPR014027">
    <property type="entry name" value="UDP-Glc/GDP-Man_DH_C"/>
</dbReference>
<dbReference type="InterPro" id="IPR014026">
    <property type="entry name" value="UDP-Glc/GDP-Man_DH_dimer"/>
</dbReference>
<dbReference type="InterPro" id="IPR028357">
    <property type="entry name" value="UDPglc_DH_bac"/>
</dbReference>
<organism evidence="9 10">
    <name type="scientific">Brachybacterium halotolerans</name>
    <dbReference type="NCBI Taxonomy" id="2795215"/>
    <lineage>
        <taxon>Bacteria</taxon>
        <taxon>Bacillati</taxon>
        <taxon>Actinomycetota</taxon>
        <taxon>Actinomycetes</taxon>
        <taxon>Micrococcales</taxon>
        <taxon>Dermabacteraceae</taxon>
        <taxon>Brachybacterium</taxon>
    </lineage>
</organism>
<evidence type="ECO:0000313" key="9">
    <source>
        <dbReference type="EMBL" id="MBK0330902.1"/>
    </source>
</evidence>
<feature type="domain" description="UDP-glucose/GDP-mannose dehydrogenase C-terminal" evidence="8">
    <location>
        <begin position="321"/>
        <end position="422"/>
    </location>
</feature>
<evidence type="ECO:0000256" key="6">
    <source>
        <dbReference type="ARBA" id="ARBA00047473"/>
    </source>
</evidence>
<keyword evidence="10" id="KW-1185">Reference proteome</keyword>
<dbReference type="PIRSF" id="PIRSF500134">
    <property type="entry name" value="UDPglc_DH_bac"/>
    <property type="match status" value="1"/>
</dbReference>
<accession>A0ABS1B8B4</accession>
<keyword evidence="5 7" id="KW-0520">NAD</keyword>
<comment type="pathway">
    <text evidence="1">Nucleotide-sugar biosynthesis; UDP-alpha-D-glucuronate biosynthesis; UDP-alpha-D-glucuronate from UDP-alpha-D-glucose: step 1/1.</text>
</comment>
<dbReference type="InterPro" id="IPR036291">
    <property type="entry name" value="NAD(P)-bd_dom_sf"/>
</dbReference>
<evidence type="ECO:0000313" key="10">
    <source>
        <dbReference type="Proteomes" id="UP000612352"/>
    </source>
</evidence>
<comment type="caution">
    <text evidence="9">The sequence shown here is derived from an EMBL/GenBank/DDBJ whole genome shotgun (WGS) entry which is preliminary data.</text>
</comment>
<dbReference type="SMART" id="SM00984">
    <property type="entry name" value="UDPG_MGDP_dh_C"/>
    <property type="match status" value="1"/>
</dbReference>
<evidence type="ECO:0000256" key="1">
    <source>
        <dbReference type="ARBA" id="ARBA00004701"/>
    </source>
</evidence>
<sequence length="438" mass="46234">MIGCGYLGAVHAAAMAELGHRVIGLDVDAQRIAALSAARPPFHEPGFAELLARTVASGRLTFTTDYADLAGTDVHFLALGTPQRADGLGADLGMIESALDSLVPLLAARGGARTLIAGKSTVPVGTARRLHARVAGIAGATVVWNPEFLREGFAVSDTLRPDRLVYGLADPAGAEAEDEVALLDRVYAPMLATSIPRKVYSLESAELVKVSANSFLATKISFINAISELCDITGADVADVAEAIGMDDRIGRKFLRAGVGFGGGCLPKDLRGLISRAGELGAVDSFAFLRDIDAINTGRREYMLRRARTALGDSLEGRRVAVLGAAFKPDTDDVRDSPALDIAVRLVGEGADVSITDPAALANVRARFPSLHAIEDVEEALAGAELVLLLTEWPLYRKLDPARVGTLVAARLLIDGRNVLDLAAWRRAGWDASGLGRR</sequence>
<dbReference type="EMBL" id="JAEDAJ010000002">
    <property type="protein sequence ID" value="MBK0330902.1"/>
    <property type="molecule type" value="Genomic_DNA"/>
</dbReference>
<proteinExistence type="inferred from homology"/>
<dbReference type="Pfam" id="PF03721">
    <property type="entry name" value="UDPG_MGDP_dh_N"/>
    <property type="match status" value="1"/>
</dbReference>
<dbReference type="EC" id="1.1.1.22" evidence="3 7"/>
<dbReference type="PIRSF" id="PIRSF000124">
    <property type="entry name" value="UDPglc_GDPman_dh"/>
    <property type="match status" value="1"/>
</dbReference>
<evidence type="ECO:0000256" key="5">
    <source>
        <dbReference type="ARBA" id="ARBA00023027"/>
    </source>
</evidence>
<keyword evidence="4 7" id="KW-0560">Oxidoreductase</keyword>
<dbReference type="InterPro" id="IPR017476">
    <property type="entry name" value="UDP-Glc/GDP-Man"/>
</dbReference>
<comment type="similarity">
    <text evidence="2 7">Belongs to the UDP-glucose/GDP-mannose dehydrogenase family.</text>
</comment>
<comment type="catalytic activity">
    <reaction evidence="6 7">
        <text>UDP-alpha-D-glucose + 2 NAD(+) + H2O = UDP-alpha-D-glucuronate + 2 NADH + 3 H(+)</text>
        <dbReference type="Rhea" id="RHEA:23596"/>
        <dbReference type="ChEBI" id="CHEBI:15377"/>
        <dbReference type="ChEBI" id="CHEBI:15378"/>
        <dbReference type="ChEBI" id="CHEBI:57540"/>
        <dbReference type="ChEBI" id="CHEBI:57945"/>
        <dbReference type="ChEBI" id="CHEBI:58052"/>
        <dbReference type="ChEBI" id="CHEBI:58885"/>
        <dbReference type="EC" id="1.1.1.22"/>
    </reaction>
</comment>
<evidence type="ECO:0000256" key="3">
    <source>
        <dbReference type="ARBA" id="ARBA00012954"/>
    </source>
</evidence>
<dbReference type="Gene3D" id="3.40.50.720">
    <property type="entry name" value="NAD(P)-binding Rossmann-like Domain"/>
    <property type="match status" value="2"/>
</dbReference>
<evidence type="ECO:0000256" key="4">
    <source>
        <dbReference type="ARBA" id="ARBA00023002"/>
    </source>
</evidence>
<dbReference type="PANTHER" id="PTHR43750:SF3">
    <property type="entry name" value="UDP-GLUCOSE 6-DEHYDROGENASE TUAD"/>
    <property type="match status" value="1"/>
</dbReference>
<dbReference type="InterPro" id="IPR001732">
    <property type="entry name" value="UDP-Glc/GDP-Man_DH_N"/>
</dbReference>
<dbReference type="Pfam" id="PF03720">
    <property type="entry name" value="UDPG_MGDP_dh_C"/>
    <property type="match status" value="1"/>
</dbReference>
<gene>
    <name evidence="9" type="ORF">I8D64_05740</name>
</gene>
<dbReference type="InterPro" id="IPR036220">
    <property type="entry name" value="UDP-Glc/GDP-Man_DH_C_sf"/>
</dbReference>
<dbReference type="NCBIfam" id="TIGR03026">
    <property type="entry name" value="NDP-sugDHase"/>
    <property type="match status" value="1"/>
</dbReference>
<dbReference type="Pfam" id="PF00984">
    <property type="entry name" value="UDPG_MGDP_dh"/>
    <property type="match status" value="1"/>
</dbReference>
<dbReference type="InterPro" id="IPR008927">
    <property type="entry name" value="6-PGluconate_DH-like_C_sf"/>
</dbReference>
<name>A0ABS1B8B4_9MICO</name>
<protein>
    <recommendedName>
        <fullName evidence="3 7">UDP-glucose 6-dehydrogenase</fullName>
        <ecNumber evidence="3 7">1.1.1.22</ecNumber>
    </recommendedName>
</protein>
<reference evidence="9 10" key="1">
    <citation type="submission" date="2020-12" db="EMBL/GenBank/DDBJ databases">
        <title>Brachybacterium sp. MASK1Z-5, whole genome shotgun sequence.</title>
        <authorList>
            <person name="Tuo L."/>
        </authorList>
    </citation>
    <scope>NUCLEOTIDE SEQUENCE [LARGE SCALE GENOMIC DNA]</scope>
    <source>
        <strain evidence="9 10">MASK1Z-5</strain>
    </source>
</reference>
<dbReference type="Gene3D" id="1.20.5.100">
    <property type="entry name" value="Cytochrome c1, transmembrane anchor, C-terminal"/>
    <property type="match status" value="1"/>
</dbReference>
<evidence type="ECO:0000259" key="8">
    <source>
        <dbReference type="SMART" id="SM00984"/>
    </source>
</evidence>
<dbReference type="PANTHER" id="PTHR43750">
    <property type="entry name" value="UDP-GLUCOSE 6-DEHYDROGENASE TUAD"/>
    <property type="match status" value="1"/>
</dbReference>
<evidence type="ECO:0000256" key="2">
    <source>
        <dbReference type="ARBA" id="ARBA00006601"/>
    </source>
</evidence>